<dbReference type="AlphaFoldDB" id="A0A2U3L645"/>
<evidence type="ECO:0000313" key="1">
    <source>
        <dbReference type="EMBL" id="SPF47384.1"/>
    </source>
</evidence>
<protein>
    <submittedName>
        <fullName evidence="1">Uncharacterized protein</fullName>
    </submittedName>
</protein>
<proteinExistence type="predicted"/>
<evidence type="ECO:0000313" key="2">
    <source>
        <dbReference type="Proteomes" id="UP000238916"/>
    </source>
</evidence>
<dbReference type="Proteomes" id="UP000238916">
    <property type="component" value="Unassembled WGS sequence"/>
</dbReference>
<name>A0A2U3L645_9FIRM</name>
<dbReference type="EMBL" id="OMOF01000319">
    <property type="protein sequence ID" value="SPF47384.1"/>
    <property type="molecule type" value="Genomic_DNA"/>
</dbReference>
<organism evidence="1 2">
    <name type="scientific">Candidatus Desulfosporosinus infrequens</name>
    <dbReference type="NCBI Taxonomy" id="2043169"/>
    <lineage>
        <taxon>Bacteria</taxon>
        <taxon>Bacillati</taxon>
        <taxon>Bacillota</taxon>
        <taxon>Clostridia</taxon>
        <taxon>Eubacteriales</taxon>
        <taxon>Desulfitobacteriaceae</taxon>
        <taxon>Desulfosporosinus</taxon>
    </lineage>
</organism>
<gene>
    <name evidence="1" type="ORF">SBF1_3860001</name>
</gene>
<reference evidence="2" key="1">
    <citation type="submission" date="2018-02" db="EMBL/GenBank/DDBJ databases">
        <authorList>
            <person name="Hausmann B."/>
        </authorList>
    </citation>
    <scope>NUCLEOTIDE SEQUENCE [LARGE SCALE GENOMIC DNA]</scope>
    <source>
        <strain evidence="2">Peat soil MAG SbF1</strain>
    </source>
</reference>
<sequence>MLSRLITYRDSCKHKKAASASVLFLGYKVDLSKEMQSKSTDDFTNWDS</sequence>
<accession>A0A2U3L645</accession>